<dbReference type="InterPro" id="IPR036411">
    <property type="entry name" value="TorD-like_sf"/>
</dbReference>
<feature type="non-terminal residue" evidence="2">
    <location>
        <position position="137"/>
    </location>
</feature>
<dbReference type="Pfam" id="PF02613">
    <property type="entry name" value="Nitrate_red_del"/>
    <property type="match status" value="1"/>
</dbReference>
<sequence length="137" mass="15228">MNSKDDLNRHDARGRAYQALSALYHPPAATLEAVLTSLKGGLELCYPELAPYADDLLAEYREQPDLGELRDDYTRLFLGPGPLVAVPYGSFYLDGGRTMGPTTLEAQQHYRAVGLKPGGKFKQPPDFIATELEFMFF</sequence>
<dbReference type="InterPro" id="IPR050289">
    <property type="entry name" value="TorD/DmsD_chaperones"/>
</dbReference>
<protein>
    <submittedName>
        <fullName evidence="2">Molecular chaperone TorD</fullName>
    </submittedName>
</protein>
<name>A0A7C2X9Y9_9BACT</name>
<dbReference type="PANTHER" id="PTHR34227">
    <property type="entry name" value="CHAPERONE PROTEIN YCDY"/>
    <property type="match status" value="1"/>
</dbReference>
<dbReference type="Proteomes" id="UP000885986">
    <property type="component" value="Unassembled WGS sequence"/>
</dbReference>
<reference evidence="2" key="1">
    <citation type="journal article" date="2020" name="mSystems">
        <title>Genome- and Community-Level Interaction Insights into Carbon Utilization and Element Cycling Functions of Hydrothermarchaeota in Hydrothermal Sediment.</title>
        <authorList>
            <person name="Zhou Z."/>
            <person name="Liu Y."/>
            <person name="Xu W."/>
            <person name="Pan J."/>
            <person name="Luo Z.H."/>
            <person name="Li M."/>
        </authorList>
    </citation>
    <scope>NUCLEOTIDE SEQUENCE [LARGE SCALE GENOMIC DNA]</scope>
    <source>
        <strain evidence="2">SpSt-1224</strain>
    </source>
</reference>
<evidence type="ECO:0000313" key="2">
    <source>
        <dbReference type="EMBL" id="HET97915.1"/>
    </source>
</evidence>
<dbReference type="PANTHER" id="PTHR34227:SF1">
    <property type="entry name" value="DIMETHYL SULFOXIDE REDUCTASE CHAPERONE-RELATED"/>
    <property type="match status" value="1"/>
</dbReference>
<dbReference type="Gene3D" id="1.10.3480.10">
    <property type="entry name" value="TorD-like"/>
    <property type="match status" value="1"/>
</dbReference>
<dbReference type="AlphaFoldDB" id="A0A7C2X9Y9"/>
<proteinExistence type="predicted"/>
<accession>A0A7C2X9Y9</accession>
<comment type="caution">
    <text evidence="2">The sequence shown here is derived from an EMBL/GenBank/DDBJ whole genome shotgun (WGS) entry which is preliminary data.</text>
</comment>
<dbReference type="SUPFAM" id="SSF89155">
    <property type="entry name" value="TorD-like"/>
    <property type="match status" value="1"/>
</dbReference>
<keyword evidence="1" id="KW-0143">Chaperone</keyword>
<dbReference type="EMBL" id="DSDS01000100">
    <property type="protein sequence ID" value="HET97915.1"/>
    <property type="molecule type" value="Genomic_DNA"/>
</dbReference>
<dbReference type="InterPro" id="IPR020945">
    <property type="entry name" value="DMSO/NO3_reduct_chaperone"/>
</dbReference>
<evidence type="ECO:0000256" key="1">
    <source>
        <dbReference type="ARBA" id="ARBA00023186"/>
    </source>
</evidence>
<organism evidence="2">
    <name type="scientific">Desulfurivibrio alkaliphilus</name>
    <dbReference type="NCBI Taxonomy" id="427923"/>
    <lineage>
        <taxon>Bacteria</taxon>
        <taxon>Pseudomonadati</taxon>
        <taxon>Thermodesulfobacteriota</taxon>
        <taxon>Desulfobulbia</taxon>
        <taxon>Desulfobulbales</taxon>
        <taxon>Desulfobulbaceae</taxon>
        <taxon>Desulfurivibrio</taxon>
    </lineage>
</organism>
<gene>
    <name evidence="2" type="ORF">ENN98_04360</name>
</gene>